<evidence type="ECO:0000313" key="2">
    <source>
        <dbReference type="Proteomes" id="UP001212217"/>
    </source>
</evidence>
<protein>
    <submittedName>
        <fullName evidence="1">Uncharacterized protein</fullName>
    </submittedName>
</protein>
<comment type="caution">
    <text evidence="1">The sequence shown here is derived from an EMBL/GenBank/DDBJ whole genome shotgun (WGS) entry which is preliminary data.</text>
</comment>
<dbReference type="EMBL" id="JAQMFS010000010">
    <property type="protein sequence ID" value="MDB6185301.1"/>
    <property type="molecule type" value="Genomic_DNA"/>
</dbReference>
<dbReference type="Proteomes" id="UP001212217">
    <property type="component" value="Unassembled WGS sequence"/>
</dbReference>
<gene>
    <name evidence="1" type="ORF">PNO30_00695</name>
</gene>
<name>A0AAW6B283_9BACL</name>
<dbReference type="RefSeq" id="WP_271986767.1">
    <property type="nucleotide sequence ID" value="NZ_JAQMFS010000010.1"/>
</dbReference>
<organism evidence="1 2">
    <name type="scientific">Gemella haemolysans</name>
    <dbReference type="NCBI Taxonomy" id="1379"/>
    <lineage>
        <taxon>Bacteria</taxon>
        <taxon>Bacillati</taxon>
        <taxon>Bacillota</taxon>
        <taxon>Bacilli</taxon>
        <taxon>Bacillales</taxon>
        <taxon>Gemellaceae</taxon>
        <taxon>Gemella</taxon>
    </lineage>
</organism>
<dbReference type="AlphaFoldDB" id="A0AAW6B283"/>
<reference evidence="1" key="1">
    <citation type="submission" date="2023-08" db="EMBL/GenBank/DDBJ databases">
        <title>Dental plaque isolates bound by oral lectin ZG16B.</title>
        <authorList>
            <person name="Ghosh S."/>
        </authorList>
    </citation>
    <scope>NUCLEOTIDE SEQUENCE</scope>
    <source>
        <strain evidence="1">DP3_5B</strain>
    </source>
</reference>
<sequence length="137" mass="16320">MIRKKDVIRMKVPFPNISSKLAFSPHMYICRNQANSRYEYIKCQTLKPYMLIKNPITNYHDEDPDSSRNPFYKKTRIDCDKVFTSSNVSYSDSLKTTIRSDVCDDLFNRVEEMLQKDDYDEIPLNERDLKNLNDLIY</sequence>
<proteinExistence type="predicted"/>
<accession>A0AAW6B283</accession>
<evidence type="ECO:0000313" key="1">
    <source>
        <dbReference type="EMBL" id="MDB6185301.1"/>
    </source>
</evidence>